<proteinExistence type="predicted"/>
<keyword evidence="1" id="KW-1133">Transmembrane helix</keyword>
<protein>
    <submittedName>
        <fullName evidence="2">Uncharacterized protein</fullName>
    </submittedName>
</protein>
<evidence type="ECO:0000256" key="1">
    <source>
        <dbReference type="SAM" id="Phobius"/>
    </source>
</evidence>
<feature type="transmembrane region" description="Helical" evidence="1">
    <location>
        <begin position="12"/>
        <end position="31"/>
    </location>
</feature>
<dbReference type="EMBL" id="ACIO01000631">
    <property type="protein sequence ID" value="EFC96034.1"/>
    <property type="molecule type" value="Genomic_DNA"/>
</dbReference>
<reference evidence="2 3" key="1">
    <citation type="submission" date="2010-01" db="EMBL/GenBank/DDBJ databases">
        <authorList>
            <person name="Weinstock G."/>
            <person name="Sodergren E."/>
            <person name="Clifton S."/>
            <person name="Fulton L."/>
            <person name="Fulton B."/>
            <person name="Courtney L."/>
            <person name="Fronick C."/>
            <person name="Harrison M."/>
            <person name="Strong C."/>
            <person name="Farmer C."/>
            <person name="Delahaunty K."/>
            <person name="Markovic C."/>
            <person name="Hall O."/>
            <person name="Minx P."/>
            <person name="Tomlinson C."/>
            <person name="Mitreva M."/>
            <person name="Nelson J."/>
            <person name="Hou S."/>
            <person name="Wollam A."/>
            <person name="Pepin K.H."/>
            <person name="Johnson M."/>
            <person name="Bhonagiri V."/>
            <person name="Nash W.E."/>
            <person name="Warren W."/>
            <person name="Chinwalla A."/>
            <person name="Mardis E.R."/>
            <person name="Wilson R.K."/>
        </authorList>
    </citation>
    <scope>NUCLEOTIDE SEQUENCE [LARGE SCALE GENOMIC DNA]</scope>
    <source>
        <strain evidence="2 3">DSM 13479</strain>
    </source>
</reference>
<dbReference type="HOGENOM" id="CLU_3062325_0_0_9"/>
<comment type="caution">
    <text evidence="2">The sequence shown here is derived from an EMBL/GenBank/DDBJ whole genome shotgun (WGS) entry which is preliminary data.</text>
</comment>
<evidence type="ECO:0000313" key="3">
    <source>
        <dbReference type="Proteomes" id="UP000004968"/>
    </source>
</evidence>
<keyword evidence="1" id="KW-0812">Transmembrane</keyword>
<organism evidence="2 3">
    <name type="scientific">Hungatella hathewayi DSM 13479</name>
    <dbReference type="NCBI Taxonomy" id="566550"/>
    <lineage>
        <taxon>Bacteria</taxon>
        <taxon>Bacillati</taxon>
        <taxon>Bacillota</taxon>
        <taxon>Clostridia</taxon>
        <taxon>Lachnospirales</taxon>
        <taxon>Lachnospiraceae</taxon>
        <taxon>Hungatella</taxon>
    </lineage>
</organism>
<dbReference type="AlphaFoldDB" id="D3AQ71"/>
<gene>
    <name evidence="2" type="ORF">CLOSTHATH_05778</name>
</gene>
<sequence length="53" mass="6193">MPPSIDIISYILYYYIVQYNILIILYHYIVLPEICKAEGTFSGNKEAPYVSFI</sequence>
<name>D3AQ71_9FIRM</name>
<dbReference type="Proteomes" id="UP000004968">
    <property type="component" value="Unassembled WGS sequence"/>
</dbReference>
<keyword evidence="1" id="KW-0472">Membrane</keyword>
<evidence type="ECO:0000313" key="2">
    <source>
        <dbReference type="EMBL" id="EFC96034.1"/>
    </source>
</evidence>
<accession>D3AQ71</accession>